<dbReference type="EMBL" id="VDFU01000004">
    <property type="protein sequence ID" value="TNC51678.1"/>
    <property type="molecule type" value="Genomic_DNA"/>
</dbReference>
<gene>
    <name evidence="2" type="ORF">FHG66_05070</name>
</gene>
<evidence type="ECO:0000259" key="1">
    <source>
        <dbReference type="Pfam" id="PF13449"/>
    </source>
</evidence>
<dbReference type="PIRSF" id="PIRSF031900">
    <property type="entry name" value="UCP031900"/>
    <property type="match status" value="1"/>
</dbReference>
<proteinExistence type="predicted"/>
<dbReference type="Pfam" id="PF13449">
    <property type="entry name" value="Phytase-like"/>
    <property type="match status" value="1"/>
</dbReference>
<dbReference type="InterPro" id="IPR027372">
    <property type="entry name" value="Phytase-like_dom"/>
</dbReference>
<comment type="caution">
    <text evidence="2">The sequence shown here is derived from an EMBL/GenBank/DDBJ whole genome shotgun (WGS) entry which is preliminary data.</text>
</comment>
<sequence length="276" mass="30356">MLPASGDTRGRATFLGTYVWEGNWEGFGGFSGLEVANDGLAFTALSDRVELVSGHLTRDARGVVTGVEVGPPRRLINTDGRPLRGRPADSEGLAIGRDGTVWISFEGRARVRREGGEAESPVLLPSHPDFGRLRLNSALEALAVDDQDRLYTIPERPFRSESSFRVYRFESGAWDVVFRLPERDGFAVAGADIGPDGRLYILERDFTGLGFRTRLRRVNLDGSGEKTLLTTATGTFDNLEGVAVWADGSGLRATMISDDNLRFFQQTQIVDYRLPD</sequence>
<name>A0A5C4N5P9_9RHOB</name>
<dbReference type="OrthoDB" id="9798693at2"/>
<reference evidence="2 3" key="1">
    <citation type="submission" date="2019-06" db="EMBL/GenBank/DDBJ databases">
        <title>YIM 131921 draft genome.</title>
        <authorList>
            <person name="Jiang L."/>
        </authorList>
    </citation>
    <scope>NUCLEOTIDE SEQUENCE [LARGE SCALE GENOMIC DNA]</scope>
    <source>
        <strain evidence="2 3">YIM 131921</strain>
    </source>
</reference>
<protein>
    <submittedName>
        <fullName evidence="2">Esterase-like activity of phytase family protein</fullName>
    </submittedName>
</protein>
<dbReference type="AlphaFoldDB" id="A0A5C4N5P9"/>
<dbReference type="SUPFAM" id="SSF101898">
    <property type="entry name" value="NHL repeat"/>
    <property type="match status" value="1"/>
</dbReference>
<organism evidence="2 3">
    <name type="scientific">Rubellimicrobium rubrum</name>
    <dbReference type="NCBI Taxonomy" id="2585369"/>
    <lineage>
        <taxon>Bacteria</taxon>
        <taxon>Pseudomonadati</taxon>
        <taxon>Pseudomonadota</taxon>
        <taxon>Alphaproteobacteria</taxon>
        <taxon>Rhodobacterales</taxon>
        <taxon>Roseobacteraceae</taxon>
        <taxon>Rubellimicrobium</taxon>
    </lineage>
</organism>
<dbReference type="InterPro" id="IPR011042">
    <property type="entry name" value="6-blade_b-propeller_TolB-like"/>
</dbReference>
<evidence type="ECO:0000313" key="2">
    <source>
        <dbReference type="EMBL" id="TNC51678.1"/>
    </source>
</evidence>
<feature type="domain" description="Phytase-like" evidence="1">
    <location>
        <begin position="26"/>
        <end position="260"/>
    </location>
</feature>
<dbReference type="Proteomes" id="UP000305887">
    <property type="component" value="Unassembled WGS sequence"/>
</dbReference>
<dbReference type="InterPro" id="IPR014567">
    <property type="entry name" value="UCP031900"/>
</dbReference>
<accession>A0A5C4N5P9</accession>
<keyword evidence="3" id="KW-1185">Reference proteome</keyword>
<dbReference type="Gene3D" id="2.120.10.30">
    <property type="entry name" value="TolB, C-terminal domain"/>
    <property type="match status" value="1"/>
</dbReference>
<evidence type="ECO:0000313" key="3">
    <source>
        <dbReference type="Proteomes" id="UP000305887"/>
    </source>
</evidence>